<feature type="domain" description="NADAR" evidence="3">
    <location>
        <begin position="9"/>
        <end position="158"/>
    </location>
</feature>
<dbReference type="OrthoDB" id="67297at2"/>
<dbReference type="STRING" id="1293045.H663_05885"/>
<keyword evidence="5" id="KW-1185">Reference proteome</keyword>
<evidence type="ECO:0000313" key="4">
    <source>
        <dbReference type="EMBL" id="PVE43418.1"/>
    </source>
</evidence>
<dbReference type="RefSeq" id="WP_053170768.1">
    <property type="nucleotide sequence ID" value="NZ_LFYT02000006.1"/>
</dbReference>
<dbReference type="Pfam" id="PF08719">
    <property type="entry name" value="NADAR"/>
    <property type="match status" value="1"/>
</dbReference>
<comment type="caution">
    <text evidence="4">The sequence shown here is derived from an EMBL/GenBank/DDBJ whole genome shotgun (WGS) entry which is preliminary data.</text>
</comment>
<name>A0A2T7UFN6_9BURK</name>
<dbReference type="Proteomes" id="UP000037507">
    <property type="component" value="Unassembled WGS sequence"/>
</dbReference>
<sequence>MRTANGMTFFWRTAEVFSNWNLGTFSVEGRAFNCAEQFMMFTKAMLFGDTLMAQRIMAEPNPRKQKMLGRQIQGYVDTEWHRQAEELMFPGLLAKFTQDQMRKAAILATGDTLLVEASPDDAIWGIGLEETDPRCMNPNEWLGQNKLGRVLTRVRDAIKANEANQVL</sequence>
<gene>
    <name evidence="4" type="ORF">H663_007665</name>
</gene>
<dbReference type="NCBIfam" id="TIGR02464">
    <property type="entry name" value="ribofla_fusion"/>
    <property type="match status" value="1"/>
</dbReference>
<accession>A0A2T7UFN6</accession>
<comment type="catalytic activity">
    <reaction evidence="1">
        <text>5-amino-6-(5-phospho-D-ribosylamino)uracil + H2O = 5,6-diaminouracil + D-ribose 5-phosphate</text>
        <dbReference type="Rhea" id="RHEA:55020"/>
        <dbReference type="ChEBI" id="CHEBI:15377"/>
        <dbReference type="ChEBI" id="CHEBI:46252"/>
        <dbReference type="ChEBI" id="CHEBI:58453"/>
        <dbReference type="ChEBI" id="CHEBI:78346"/>
    </reaction>
</comment>
<dbReference type="AlphaFoldDB" id="A0A2T7UFN6"/>
<dbReference type="Gene3D" id="1.10.357.40">
    <property type="entry name" value="YbiA-like"/>
    <property type="match status" value="1"/>
</dbReference>
<dbReference type="InterPro" id="IPR037238">
    <property type="entry name" value="YbiA-like_sf"/>
</dbReference>
<protein>
    <submittedName>
        <fullName evidence="4">GTP cyclohydrolase</fullName>
    </submittedName>
</protein>
<comment type="catalytic activity">
    <reaction evidence="2">
        <text>2,5-diamino-6-hydroxy-4-(5-phosphoribosylamino)-pyrimidine + H2O = 2,5,6-triamino-4-hydroxypyrimidine + D-ribose 5-phosphate</text>
        <dbReference type="Rhea" id="RHEA:23436"/>
        <dbReference type="ChEBI" id="CHEBI:15377"/>
        <dbReference type="ChEBI" id="CHEBI:58614"/>
        <dbReference type="ChEBI" id="CHEBI:78346"/>
        <dbReference type="ChEBI" id="CHEBI:137796"/>
    </reaction>
</comment>
<dbReference type="InterPro" id="IPR012816">
    <property type="entry name" value="NADAR"/>
</dbReference>
<evidence type="ECO:0000256" key="2">
    <source>
        <dbReference type="ARBA" id="ARBA00000751"/>
    </source>
</evidence>
<dbReference type="GO" id="GO:0016787">
    <property type="term" value="F:hydrolase activity"/>
    <property type="evidence" value="ECO:0007669"/>
    <property type="project" value="UniProtKB-KW"/>
</dbReference>
<dbReference type="EMBL" id="LFYT02000006">
    <property type="protein sequence ID" value="PVE43418.1"/>
    <property type="molecule type" value="Genomic_DNA"/>
</dbReference>
<evidence type="ECO:0000256" key="1">
    <source>
        <dbReference type="ARBA" id="ARBA00000022"/>
    </source>
</evidence>
<proteinExistence type="predicted"/>
<dbReference type="SUPFAM" id="SSF143990">
    <property type="entry name" value="YbiA-like"/>
    <property type="match status" value="1"/>
</dbReference>
<dbReference type="CDD" id="cd15457">
    <property type="entry name" value="NADAR"/>
    <property type="match status" value="1"/>
</dbReference>
<reference evidence="4" key="1">
    <citation type="submission" date="2017-04" db="EMBL/GenBank/DDBJ databases">
        <title>Unexpected and diverse lifestyles within the genus Limnohabitans.</title>
        <authorList>
            <person name="Kasalicky V."/>
            <person name="Mehrshad M."/>
            <person name="Andrei S.-A."/>
            <person name="Salcher M."/>
            <person name="Kratochvilova H."/>
            <person name="Simek K."/>
            <person name="Ghai R."/>
        </authorList>
    </citation>
    <scope>NUCLEOTIDE SEQUENCE [LARGE SCALE GENOMIC DNA]</scope>
    <source>
        <strain evidence="4">II-D5</strain>
    </source>
</reference>
<organism evidence="4 5">
    <name type="scientific">Limnohabitans planktonicus II-D5</name>
    <dbReference type="NCBI Taxonomy" id="1293045"/>
    <lineage>
        <taxon>Bacteria</taxon>
        <taxon>Pseudomonadati</taxon>
        <taxon>Pseudomonadota</taxon>
        <taxon>Betaproteobacteria</taxon>
        <taxon>Burkholderiales</taxon>
        <taxon>Comamonadaceae</taxon>
        <taxon>Limnohabitans</taxon>
    </lineage>
</organism>
<evidence type="ECO:0000313" key="5">
    <source>
        <dbReference type="Proteomes" id="UP000037507"/>
    </source>
</evidence>
<evidence type="ECO:0000259" key="3">
    <source>
        <dbReference type="Pfam" id="PF08719"/>
    </source>
</evidence>